<dbReference type="PANTHER" id="PTHR11280">
    <property type="entry name" value="GLUCOSAMINE-6-PHOSPHATE ISOMERASE"/>
    <property type="match status" value="1"/>
</dbReference>
<evidence type="ECO:0000256" key="1">
    <source>
        <dbReference type="ARBA" id="ARBA00022801"/>
    </source>
</evidence>
<dbReference type="RefSeq" id="WP_141191182.1">
    <property type="nucleotide sequence ID" value="NZ_JBHUMR010000012.1"/>
</dbReference>
<gene>
    <name evidence="4" type="ORF">ACFSTF_09395</name>
</gene>
<accession>A0ABW5PRL2</accession>
<evidence type="ECO:0000313" key="5">
    <source>
        <dbReference type="Proteomes" id="UP001597458"/>
    </source>
</evidence>
<dbReference type="Proteomes" id="UP001597458">
    <property type="component" value="Unassembled WGS sequence"/>
</dbReference>
<evidence type="ECO:0000259" key="3">
    <source>
        <dbReference type="Pfam" id="PF01182"/>
    </source>
</evidence>
<dbReference type="PANTHER" id="PTHR11280:SF5">
    <property type="entry name" value="GLUCOSAMINE-6-PHOSPHATE ISOMERASE"/>
    <property type="match status" value="1"/>
</dbReference>
<evidence type="ECO:0000313" key="4">
    <source>
        <dbReference type="EMBL" id="MFD2617516.1"/>
    </source>
</evidence>
<dbReference type="InterPro" id="IPR004547">
    <property type="entry name" value="Glucosamine6P_isomerase"/>
</dbReference>
<reference evidence="5" key="1">
    <citation type="journal article" date="2019" name="Int. J. Syst. Evol. Microbiol.">
        <title>The Global Catalogue of Microorganisms (GCM) 10K type strain sequencing project: providing services to taxonomists for standard genome sequencing and annotation.</title>
        <authorList>
            <consortium name="The Broad Institute Genomics Platform"/>
            <consortium name="The Broad Institute Genome Sequencing Center for Infectious Disease"/>
            <person name="Wu L."/>
            <person name="Ma J."/>
        </authorList>
    </citation>
    <scope>NUCLEOTIDE SEQUENCE [LARGE SCALE GENOMIC DNA]</scope>
    <source>
        <strain evidence="5">TISTR 2241</strain>
    </source>
</reference>
<sequence length="252" mass="28309">MRVIQTKDYEEMSKQAFNVIFNVINKNENAVINTTTGASYDDVFNLLVESINNNKLSIKNAIVMNLDEYIADRDKSFTVYTYMQEKFYSRIKTQPKLVELLDGSVSDLQSEIIRYNEVLKKFPRDLQILGLGVNGHLGANEPGTSFNSRLFCADSEESTIESTIRYHHLSRKEAPTKMFTLGLADIMEAKEILLTASGERKAKAVKAALEGPINVNCPASILRAHPNVTFIIDYAAASLLEKDYHNPPVLKP</sequence>
<dbReference type="SUPFAM" id="SSF100950">
    <property type="entry name" value="NagB/RpiA/CoA transferase-like"/>
    <property type="match status" value="1"/>
</dbReference>
<dbReference type="Gene3D" id="3.40.50.1360">
    <property type="match status" value="1"/>
</dbReference>
<comment type="caution">
    <text evidence="4">The sequence shown here is derived from an EMBL/GenBank/DDBJ whole genome shotgun (WGS) entry which is preliminary data.</text>
</comment>
<dbReference type="InterPro" id="IPR006148">
    <property type="entry name" value="Glc/Gal-6P_isomerase"/>
</dbReference>
<keyword evidence="1" id="KW-0378">Hydrolase</keyword>
<dbReference type="InterPro" id="IPR037171">
    <property type="entry name" value="NagB/RpiA_transferase-like"/>
</dbReference>
<keyword evidence="5" id="KW-1185">Reference proteome</keyword>
<organism evidence="4 5">
    <name type="scientific">Terrilactibacillus laevilacticus</name>
    <dbReference type="NCBI Taxonomy" id="1380157"/>
    <lineage>
        <taxon>Bacteria</taxon>
        <taxon>Bacillati</taxon>
        <taxon>Bacillota</taxon>
        <taxon>Bacilli</taxon>
        <taxon>Bacillales</taxon>
        <taxon>Bacillaceae</taxon>
        <taxon>Terrilactibacillus</taxon>
    </lineage>
</organism>
<feature type="domain" description="Glucosamine/galactosamine-6-phosphate isomerase" evidence="3">
    <location>
        <begin position="11"/>
        <end position="225"/>
    </location>
</feature>
<protein>
    <submittedName>
        <fullName evidence="4">Glucosamine-6-phosphate deaminase</fullName>
    </submittedName>
</protein>
<evidence type="ECO:0000256" key="2">
    <source>
        <dbReference type="ARBA" id="ARBA00023277"/>
    </source>
</evidence>
<dbReference type="EMBL" id="JBHUMR010000012">
    <property type="protein sequence ID" value="MFD2617516.1"/>
    <property type="molecule type" value="Genomic_DNA"/>
</dbReference>
<name>A0ABW5PRL2_9BACI</name>
<proteinExistence type="predicted"/>
<keyword evidence="2" id="KW-0119">Carbohydrate metabolism</keyword>
<dbReference type="Pfam" id="PF01182">
    <property type="entry name" value="Glucosamine_iso"/>
    <property type="match status" value="1"/>
</dbReference>
<dbReference type="CDD" id="cd01399">
    <property type="entry name" value="GlcN6P_deaminase"/>
    <property type="match status" value="1"/>
</dbReference>